<sequence>MHDPIRFYSLRSSPAYTARSPHEQTTFVTVYTPLLVAKSVLNPEALKGKPKARPLMSLVEDVYAPLDWKVTSRPGAPKCYIMQTSRSLINWFRLQHLVFIGWADLLGEEQRNSYRLLFDWWTAASDRHSTPLSYCSQLQSLVHQNPRSKRFTDDYEELWICIQNSLLETLSDLQSREAGHSDYDKALYQLFMAEFADFRTCIDEAREDYSLLRAQRIHAAREAYYRQASLHCSQISHGSSDIRHGSFGPILAGRNGTGFTHECSWARPVEASDPYCPQTLDCGPRIAACPWLEDKHEDPFGLGGWPEYLWHLNDRCLVRTRDLGPKRPAYTAISHTWGRWMSENDGYLIPNGMKYRVPHNAMFDIKSLPQSLQHLGTKIDTDYAWLDLVCIPQGCKGEALDEEHDILKRQEISRQGSIFRNAKRAIAWFHDVDDFSCLGGLMEFAALSRIGIGETLTRESQHERERRMARALTKMEDGLAELFSKPEDTPKGPGFQQWSKQQMGHGEEMSQPINFWFTSLWTLQELCLRPDMWLATSDWKFLCLQGNTRIPLNGALCILQKWETLTGLGELLTLRQIDIIRLGDLRYCNEARSEAIMSVVGATRWYERVAAGQYNPESDLILNKYCRAFISEVKRLIPTEFYTGYSKHCLIREDGRIKAIHPFTCLDGHDYSGPSSSDTSGSLMPFGITGQCYGRNADLELGNTQAHNSVSSWTIDELGRVIIKRACILAPSCIAISTARSALDDGSPAMIERRRGEQEQTNKKNKPFNLANLPHFRTGARAGDSGTYFVVLSSHFENANYAPGFGVPFSRARIRGMVLRAVEQESEETRGSRRLVSEGSFHLTFQTRAGTRFELPEECQVDWIVL</sequence>
<reference evidence="2 3" key="1">
    <citation type="journal article" date="2011" name="Genome Biol.">
        <title>Comparative genome sequence analysis underscores mycoparasitism as the ancestral life style of Trichoderma.</title>
        <authorList>
            <person name="Kubicek C.P."/>
            <person name="Herrera-Estrella A."/>
            <person name="Seidl-Seiboth V."/>
            <person name="Martinez D.A."/>
            <person name="Druzhinina I.S."/>
            <person name="Thon M."/>
            <person name="Zeilinger S."/>
            <person name="Casas-Flores S."/>
            <person name="Horwitz B.A."/>
            <person name="Mukherjee P.K."/>
            <person name="Mukherjee M."/>
            <person name="Kredics L."/>
            <person name="Alcaraz L.D."/>
            <person name="Aerts A."/>
            <person name="Antal Z."/>
            <person name="Atanasova L."/>
            <person name="Cervantes-Badillo M.G."/>
            <person name="Challacombe J."/>
            <person name="Chertkov O."/>
            <person name="McCluskey K."/>
            <person name="Coulpier F."/>
            <person name="Deshpande N."/>
            <person name="von Doehren H."/>
            <person name="Ebbole D.J."/>
            <person name="Esquivel-Naranjo E.U."/>
            <person name="Fekete E."/>
            <person name="Flipphi M."/>
            <person name="Glaser F."/>
            <person name="Gomez-Rodriguez E.Y."/>
            <person name="Gruber S."/>
            <person name="Han C."/>
            <person name="Henrissat B."/>
            <person name="Hermosa R."/>
            <person name="Hernandez-Onate M."/>
            <person name="Karaffa L."/>
            <person name="Kosti I."/>
            <person name="Le Crom S."/>
            <person name="Lindquist E."/>
            <person name="Lucas S."/>
            <person name="Luebeck M."/>
            <person name="Luebeck P.S."/>
            <person name="Margeot A."/>
            <person name="Metz B."/>
            <person name="Misra M."/>
            <person name="Nevalainen H."/>
            <person name="Omann M."/>
            <person name="Packer N."/>
            <person name="Perrone G."/>
            <person name="Uresti-Rivera E.E."/>
            <person name="Salamov A."/>
            <person name="Schmoll M."/>
            <person name="Seiboth B."/>
            <person name="Shapiro H."/>
            <person name="Sukno S."/>
            <person name="Tamayo-Ramos J.A."/>
            <person name="Tisch D."/>
            <person name="Wiest A."/>
            <person name="Wilkinson H.H."/>
            <person name="Zhang M."/>
            <person name="Coutinho P.M."/>
            <person name="Kenerley C.M."/>
            <person name="Monte E."/>
            <person name="Baker S.E."/>
            <person name="Grigoriev I.V."/>
        </authorList>
    </citation>
    <scope>NUCLEOTIDE SEQUENCE [LARGE SCALE GENOMIC DNA]</scope>
    <source>
        <strain evidence="3">ATCC 20476 / IMI 206040</strain>
    </source>
</reference>
<evidence type="ECO:0000313" key="2">
    <source>
        <dbReference type="EMBL" id="EHK50297.1"/>
    </source>
</evidence>
<proteinExistence type="predicted"/>
<dbReference type="OrthoDB" id="2157530at2759"/>
<dbReference type="AlphaFoldDB" id="G9NG85"/>
<dbReference type="STRING" id="452589.G9NG85"/>
<dbReference type="Proteomes" id="UP000005426">
    <property type="component" value="Unassembled WGS sequence"/>
</dbReference>
<protein>
    <recommendedName>
        <fullName evidence="1">Heterokaryon incompatibility domain-containing protein</fullName>
    </recommendedName>
</protein>
<gene>
    <name evidence="2" type="ORF">TRIATDRAFT_90510</name>
</gene>
<dbReference type="OMA" id="CIAWIND"/>
<dbReference type="Pfam" id="PF06985">
    <property type="entry name" value="HET"/>
    <property type="match status" value="1"/>
</dbReference>
<accession>G9NG85</accession>
<feature type="domain" description="Heterokaryon incompatibility" evidence="1">
    <location>
        <begin position="330"/>
        <end position="525"/>
    </location>
</feature>
<keyword evidence="3" id="KW-1185">Reference proteome</keyword>
<dbReference type="HOGENOM" id="CLU_330951_0_0_1"/>
<dbReference type="eggNOG" id="ENOG502SUUJ">
    <property type="taxonomic scope" value="Eukaryota"/>
</dbReference>
<evidence type="ECO:0000259" key="1">
    <source>
        <dbReference type="Pfam" id="PF06985"/>
    </source>
</evidence>
<name>G9NG85_HYPAI</name>
<dbReference type="InterPro" id="IPR052895">
    <property type="entry name" value="HetReg/Transcr_Mod"/>
</dbReference>
<dbReference type="PANTHER" id="PTHR24148">
    <property type="entry name" value="ANKYRIN REPEAT DOMAIN-CONTAINING PROTEIN 39 HOMOLOG-RELATED"/>
    <property type="match status" value="1"/>
</dbReference>
<dbReference type="KEGG" id="tatv:25786366"/>
<evidence type="ECO:0000313" key="3">
    <source>
        <dbReference type="Proteomes" id="UP000005426"/>
    </source>
</evidence>
<organism evidence="2 3">
    <name type="scientific">Hypocrea atroviridis (strain ATCC 20476 / IMI 206040)</name>
    <name type="common">Trichoderma atroviride</name>
    <dbReference type="NCBI Taxonomy" id="452589"/>
    <lineage>
        <taxon>Eukaryota</taxon>
        <taxon>Fungi</taxon>
        <taxon>Dikarya</taxon>
        <taxon>Ascomycota</taxon>
        <taxon>Pezizomycotina</taxon>
        <taxon>Sordariomycetes</taxon>
        <taxon>Hypocreomycetidae</taxon>
        <taxon>Hypocreales</taxon>
        <taxon>Hypocreaceae</taxon>
        <taxon>Trichoderma</taxon>
    </lineage>
</organism>
<dbReference type="EMBL" id="ABDG02000014">
    <property type="protein sequence ID" value="EHK50297.1"/>
    <property type="molecule type" value="Genomic_DNA"/>
</dbReference>
<dbReference type="PANTHER" id="PTHR24148:SF64">
    <property type="entry name" value="HETEROKARYON INCOMPATIBILITY DOMAIN-CONTAINING PROTEIN"/>
    <property type="match status" value="1"/>
</dbReference>
<dbReference type="GeneID" id="25786366"/>
<comment type="caution">
    <text evidence="2">The sequence shown here is derived from an EMBL/GenBank/DDBJ whole genome shotgun (WGS) entry which is preliminary data.</text>
</comment>
<dbReference type="InterPro" id="IPR010730">
    <property type="entry name" value="HET"/>
</dbReference>